<evidence type="ECO:0000259" key="1">
    <source>
        <dbReference type="PROSITE" id="PS51192"/>
    </source>
</evidence>
<dbReference type="GO" id="GO:0016787">
    <property type="term" value="F:hydrolase activity"/>
    <property type="evidence" value="ECO:0007669"/>
    <property type="project" value="InterPro"/>
</dbReference>
<organism evidence="3 4">
    <name type="scientific">Rhizobium straminoryzae</name>
    <dbReference type="NCBI Taxonomy" id="1387186"/>
    <lineage>
        <taxon>Bacteria</taxon>
        <taxon>Pseudomonadati</taxon>
        <taxon>Pseudomonadota</taxon>
        <taxon>Alphaproteobacteria</taxon>
        <taxon>Hyphomicrobiales</taxon>
        <taxon>Rhizobiaceae</taxon>
        <taxon>Rhizobium/Agrobacterium group</taxon>
        <taxon>Rhizobium</taxon>
    </lineage>
</organism>
<feature type="domain" description="Helicase C-terminal" evidence="2">
    <location>
        <begin position="365"/>
        <end position="535"/>
    </location>
</feature>
<dbReference type="PANTHER" id="PTHR47396:SF1">
    <property type="entry name" value="ATP-DEPENDENT HELICASE IRC3-RELATED"/>
    <property type="match status" value="1"/>
</dbReference>
<dbReference type="GO" id="GO:0003677">
    <property type="term" value="F:DNA binding"/>
    <property type="evidence" value="ECO:0007669"/>
    <property type="project" value="InterPro"/>
</dbReference>
<accession>A0A549T143</accession>
<dbReference type="Pfam" id="PF04851">
    <property type="entry name" value="ResIII"/>
    <property type="match status" value="1"/>
</dbReference>
<keyword evidence="3" id="KW-0067">ATP-binding</keyword>
<name>A0A549T143_9HYPH</name>
<dbReference type="AlphaFoldDB" id="A0A549T143"/>
<protein>
    <submittedName>
        <fullName evidence="3">DEAD/DEAH box helicase</fullName>
    </submittedName>
</protein>
<dbReference type="PROSITE" id="PS51192">
    <property type="entry name" value="HELICASE_ATP_BIND_1"/>
    <property type="match status" value="1"/>
</dbReference>
<dbReference type="InterPro" id="IPR001650">
    <property type="entry name" value="Helicase_C-like"/>
</dbReference>
<dbReference type="EMBL" id="VJMG01000064">
    <property type="protein sequence ID" value="TRL35570.1"/>
    <property type="molecule type" value="Genomic_DNA"/>
</dbReference>
<sequence>MSLFATWHGTLELPALPERTLKIGGNRVVQHVFDGARTRAKISPSEFKGHDVIETKLNPPYREILLRHKGARRIETMMPVVIALGVDDPNALPKELEIQWDSFGELATYADTPEKVISSWTNGFDFRTEDEEHNLPGLRIPQIGALHAISAHFAVGTHFEPATVVLPTGTGKTETMLATLVYRRLGRTLVLVPSDALRSQIARKFIGLGVLPDAQVIAHELAKPRVAVITTGIGSIEDLDLIVRNANVIVALPNVLEASDPAVVPRLAEACSDLIVDEAHHITAKTWNGVREHFAGKRILQFTATPFRRDGKRIDGKIIFNYKLGDAQAADYYRPINLRTIEEYGDEEARDIAIAKEAIAALRHDRDDLKLDHLMMARTSSKDRAEAVGRIYQRLAPDLNPVVVYSGPGRTVVNREAMNQLFDRGAAGARIVICVDMLGEGFDLPYLKVAALHDTHKSLAVTLQFIGRFTRKGPKETIGEASVVINIADPDAEAKLADLYAEGADWDHIIKRLSEDRIAQELRLQDVVLALKEKGNLHSNLSLWNLRPALSAQLFRTKCIEWNPLAFESVLPKGSETWYALSEHDNVLVAVVCRSSDVSWGNYQNVFDTIYDLLIVRWDKTAGSLCLFASDYDALRSEKLAKAVTDDDTTLVYGTPIFNILNNVELPLVKSLGSSRIGAISFTSYFGPNVTEGLASIEKAESSLNNLACLGYEDGERVLWGGTQRRGKVWQQRAGSISDWIEWTSATWAKVTSDVESDSNIVRDFLRPERMTKPHAAWPIAAQWGEQAQTRFNDKQYVIFGSLEVPVFAVDLNLGDVGPDGKVVFRIETDDATSEYRLIISDDIPGGYRHEHISGPAASFRYGTQPAISLDEYLQKDPFIVRYADGTYSYNCYHIPVKLDAGLFQREKLEAWNWDGIALNKESMHKVGDQQTIQFRTFEQIKGEYDVIFNDDGAGEAADLVCLKDVDDATIRLCLVHCKGAHEGRVSQDIRNFYLVCGQAQKSITAKHAGLPTLYQDLKRRHEIWGREGYSRFLKGNIKDLSYFKEKSRRAKLEFEMVLVQPGGSVASITDDALRLLATTELYLLKTTQAKFRVVLSP</sequence>
<comment type="caution">
    <text evidence="3">The sequence shown here is derived from an EMBL/GenBank/DDBJ whole genome shotgun (WGS) entry which is preliminary data.</text>
</comment>
<dbReference type="Gene3D" id="3.40.50.300">
    <property type="entry name" value="P-loop containing nucleotide triphosphate hydrolases"/>
    <property type="match status" value="2"/>
</dbReference>
<dbReference type="PANTHER" id="PTHR47396">
    <property type="entry name" value="TYPE I RESTRICTION ENZYME ECOKI R PROTEIN"/>
    <property type="match status" value="1"/>
</dbReference>
<dbReference type="SUPFAM" id="SSF52540">
    <property type="entry name" value="P-loop containing nucleoside triphosphate hydrolases"/>
    <property type="match status" value="1"/>
</dbReference>
<dbReference type="InterPro" id="IPR014001">
    <property type="entry name" value="Helicase_ATP-bd"/>
</dbReference>
<dbReference type="Proteomes" id="UP000316801">
    <property type="component" value="Unassembled WGS sequence"/>
</dbReference>
<dbReference type="SMART" id="SM00487">
    <property type="entry name" value="DEXDc"/>
    <property type="match status" value="1"/>
</dbReference>
<keyword evidence="3" id="KW-0547">Nucleotide-binding</keyword>
<dbReference type="InterPro" id="IPR006935">
    <property type="entry name" value="Helicase/UvrB_N"/>
</dbReference>
<keyword evidence="3" id="KW-0378">Hydrolase</keyword>
<evidence type="ECO:0000313" key="4">
    <source>
        <dbReference type="Proteomes" id="UP000316801"/>
    </source>
</evidence>
<dbReference type="GO" id="GO:0004386">
    <property type="term" value="F:helicase activity"/>
    <property type="evidence" value="ECO:0007669"/>
    <property type="project" value="UniProtKB-KW"/>
</dbReference>
<dbReference type="GO" id="GO:0005524">
    <property type="term" value="F:ATP binding"/>
    <property type="evidence" value="ECO:0007669"/>
    <property type="project" value="InterPro"/>
</dbReference>
<dbReference type="InterPro" id="IPR027417">
    <property type="entry name" value="P-loop_NTPase"/>
</dbReference>
<dbReference type="GO" id="GO:0005829">
    <property type="term" value="C:cytosol"/>
    <property type="evidence" value="ECO:0007669"/>
    <property type="project" value="TreeGrafter"/>
</dbReference>
<dbReference type="InterPro" id="IPR050742">
    <property type="entry name" value="Helicase_Restrict-Modif_Enz"/>
</dbReference>
<dbReference type="RefSeq" id="WP_143126941.1">
    <property type="nucleotide sequence ID" value="NZ_VJMG01000064.1"/>
</dbReference>
<gene>
    <name evidence="3" type="ORF">FNA46_19825</name>
</gene>
<evidence type="ECO:0000259" key="2">
    <source>
        <dbReference type="PROSITE" id="PS51194"/>
    </source>
</evidence>
<evidence type="ECO:0000313" key="3">
    <source>
        <dbReference type="EMBL" id="TRL35570.1"/>
    </source>
</evidence>
<proteinExistence type="predicted"/>
<dbReference type="PROSITE" id="PS51194">
    <property type="entry name" value="HELICASE_CTER"/>
    <property type="match status" value="1"/>
</dbReference>
<feature type="domain" description="Helicase ATP-binding" evidence="1">
    <location>
        <begin position="153"/>
        <end position="324"/>
    </location>
</feature>
<dbReference type="CDD" id="cd17926">
    <property type="entry name" value="DEXHc_RE"/>
    <property type="match status" value="1"/>
</dbReference>
<keyword evidence="4" id="KW-1185">Reference proteome</keyword>
<dbReference type="CDD" id="cd18785">
    <property type="entry name" value="SF2_C"/>
    <property type="match status" value="1"/>
</dbReference>
<keyword evidence="3" id="KW-0347">Helicase</keyword>
<reference evidence="3 4" key="1">
    <citation type="submission" date="2019-07" db="EMBL/GenBank/DDBJ databases">
        <title>Ln-dependent methylotrophs.</title>
        <authorList>
            <person name="Tani A."/>
        </authorList>
    </citation>
    <scope>NUCLEOTIDE SEQUENCE [LARGE SCALE GENOMIC DNA]</scope>
    <source>
        <strain evidence="3 4">SM12</strain>
    </source>
</reference>